<evidence type="ECO:0000313" key="3">
    <source>
        <dbReference type="Proteomes" id="UP000189670"/>
    </source>
</evidence>
<evidence type="ECO:0000256" key="1">
    <source>
        <dbReference type="SAM" id="Phobius"/>
    </source>
</evidence>
<keyword evidence="1" id="KW-0812">Transmembrane</keyword>
<proteinExistence type="predicted"/>
<comment type="caution">
    <text evidence="2">The sequence shown here is derived from an EMBL/GenBank/DDBJ whole genome shotgun (WGS) entry which is preliminary data.</text>
</comment>
<gene>
    <name evidence="2" type="ORF">OMM_00969</name>
</gene>
<keyword evidence="1" id="KW-0472">Membrane</keyword>
<protein>
    <submittedName>
        <fullName evidence="2">Uncharacterized protein</fullName>
    </submittedName>
</protein>
<sequence length="162" mass="18628">MTGPAEITYDWGRQHSVLITTTPDTVSNLPTIEVLQDESQQKLYRYRKNTGIIMEQNYLLNQDFMIVFLCLVTGIIMLIPIQSSLQMKIILNHWKARNILTGNIPPIFLKKLSLWALQFYSIPYPLKSETPSQWIKNLAMFQACSAKKIFCSGANMKNVFIP</sequence>
<name>A0A1V1PFH2_9BACT</name>
<dbReference type="EMBL" id="ATBP01000061">
    <property type="protein sequence ID" value="ETR73415.1"/>
    <property type="molecule type" value="Genomic_DNA"/>
</dbReference>
<reference evidence="3" key="1">
    <citation type="submission" date="2012-11" db="EMBL/GenBank/DDBJ databases">
        <authorList>
            <person name="Lucero-Rivera Y.E."/>
            <person name="Tovar-Ramirez D."/>
        </authorList>
    </citation>
    <scope>NUCLEOTIDE SEQUENCE [LARGE SCALE GENOMIC DNA]</scope>
    <source>
        <strain evidence="3">Araruama</strain>
    </source>
</reference>
<organism evidence="2 3">
    <name type="scientific">Candidatus Magnetoglobus multicellularis str. Araruama</name>
    <dbReference type="NCBI Taxonomy" id="890399"/>
    <lineage>
        <taxon>Bacteria</taxon>
        <taxon>Pseudomonadati</taxon>
        <taxon>Thermodesulfobacteriota</taxon>
        <taxon>Desulfobacteria</taxon>
        <taxon>Desulfobacterales</taxon>
        <taxon>Desulfobacteraceae</taxon>
        <taxon>Candidatus Magnetoglobus</taxon>
    </lineage>
</organism>
<dbReference type="Proteomes" id="UP000189670">
    <property type="component" value="Unassembled WGS sequence"/>
</dbReference>
<feature type="transmembrane region" description="Helical" evidence="1">
    <location>
        <begin position="64"/>
        <end position="81"/>
    </location>
</feature>
<evidence type="ECO:0000313" key="2">
    <source>
        <dbReference type="EMBL" id="ETR73415.1"/>
    </source>
</evidence>
<keyword evidence="1" id="KW-1133">Transmembrane helix</keyword>
<dbReference type="AlphaFoldDB" id="A0A1V1PFH2"/>
<accession>A0A1V1PFH2</accession>